<dbReference type="KEGG" id="mear:Mpt1_c10200"/>
<gene>
    <name evidence="1" type="ORF">Mpt1_c10200</name>
</gene>
<protein>
    <submittedName>
        <fullName evidence="1">Uncharacterized protein</fullName>
    </submittedName>
</protein>
<keyword evidence="2" id="KW-1185">Reference proteome</keyword>
<dbReference type="Proteomes" id="UP000030787">
    <property type="component" value="Chromosome"/>
</dbReference>
<name>A0A0A7LEY5_9ARCH</name>
<dbReference type="EMBL" id="CP010070">
    <property type="protein sequence ID" value="AIZ56892.1"/>
    <property type="molecule type" value="Genomic_DNA"/>
</dbReference>
<evidence type="ECO:0000313" key="2">
    <source>
        <dbReference type="Proteomes" id="UP000030787"/>
    </source>
</evidence>
<dbReference type="HOGENOM" id="CLU_2406197_0_0_2"/>
<dbReference type="STRING" id="1577791.Mpt1_c10200"/>
<dbReference type="AlphaFoldDB" id="A0A0A7LEY5"/>
<sequence length="92" mass="10734">MKKDDCQFEDRGVRISDSAFVHMRIFHIDAYTLCDMLSSTIDCPKNKRTGKPFRRGSKRVCSSRDKKIYNIILDEFSFEGESLWSVSHLEPI</sequence>
<proteinExistence type="predicted"/>
<organism evidence="1 2">
    <name type="scientific">Candidatus Methanoplasma termitum</name>
    <dbReference type="NCBI Taxonomy" id="1577791"/>
    <lineage>
        <taxon>Archaea</taxon>
        <taxon>Methanobacteriati</taxon>
        <taxon>Thermoplasmatota</taxon>
        <taxon>Thermoplasmata</taxon>
        <taxon>Methanomassiliicoccales</taxon>
        <taxon>Methanomassiliicoccaceae</taxon>
        <taxon>Candidatus Methanoplasma</taxon>
    </lineage>
</organism>
<evidence type="ECO:0000313" key="1">
    <source>
        <dbReference type="EMBL" id="AIZ56892.1"/>
    </source>
</evidence>
<reference evidence="1 2" key="1">
    <citation type="journal article" date="2014" name="Appl. Environ. Microbiol.">
        <title>Comparative Genome Analysis of 'Candidatus Methanoplasma termitum' Indicates a New Mode of Energy Metabolism in the Seventh Order of Methanogens.</title>
        <authorList>
            <person name="Lang K."/>
            <person name="Schuldes J."/>
            <person name="Klingl A."/>
            <person name="Poehlein A."/>
            <person name="Daniel R."/>
            <person name="Brune A."/>
        </authorList>
    </citation>
    <scope>NUCLEOTIDE SEQUENCE [LARGE SCALE GENOMIC DNA]</scope>
    <source>
        <strain evidence="2">Mpt1</strain>
    </source>
</reference>
<accession>A0A0A7LEY5</accession>